<evidence type="ECO:0000313" key="1">
    <source>
        <dbReference type="EMBL" id="TFD76883.1"/>
    </source>
</evidence>
<reference evidence="1 2" key="1">
    <citation type="submission" date="2019-03" db="EMBL/GenBank/DDBJ databases">
        <title>Genomics of glacier-inhabiting Cryobacterium strains.</title>
        <authorList>
            <person name="Liu Q."/>
            <person name="Xin Y.-H."/>
        </authorList>
    </citation>
    <scope>NUCLEOTIDE SEQUENCE [LARGE SCALE GENOMIC DNA]</scope>
    <source>
        <strain evidence="1 2">CGMCC 1.4292</strain>
    </source>
</reference>
<protein>
    <submittedName>
        <fullName evidence="1">Uncharacterized protein</fullName>
    </submittedName>
</protein>
<dbReference type="EMBL" id="SOHQ01000033">
    <property type="protein sequence ID" value="TFD76883.1"/>
    <property type="molecule type" value="Genomic_DNA"/>
</dbReference>
<dbReference type="Proteomes" id="UP000298218">
    <property type="component" value="Unassembled WGS sequence"/>
</dbReference>
<proteinExistence type="predicted"/>
<sequence length="200" mass="20675">MKSAALPVAPVRHDLGLARHEAAHVLACLAVGGSLVSARSSADGLCTLVGLDAGADPKAPGRVSAAGPCLEIVIEMIEGEGDPGESMVQMLESWRDDAARGDGAYLDDMVAANGFVAEVAAWSLAFCTVNSDLIDEAAAIIIHAGTPVEFETFAARFNGRIADVDPEALDAAERLFVGSLRALERIDEAVADYLAAEGAK</sequence>
<dbReference type="OrthoDB" id="5121440at2"/>
<keyword evidence="2" id="KW-1185">Reference proteome</keyword>
<name>A0A4Y8KK93_9MICO</name>
<gene>
    <name evidence="1" type="ORF">E3T53_12740</name>
</gene>
<dbReference type="RefSeq" id="WP_134171949.1">
    <property type="nucleotide sequence ID" value="NZ_SODI01000001.1"/>
</dbReference>
<dbReference type="AlphaFoldDB" id="A0A4Y8KK93"/>
<evidence type="ECO:0000313" key="2">
    <source>
        <dbReference type="Proteomes" id="UP000298218"/>
    </source>
</evidence>
<comment type="caution">
    <text evidence="1">The sequence shown here is derived from an EMBL/GenBank/DDBJ whole genome shotgun (WGS) entry which is preliminary data.</text>
</comment>
<organism evidence="1 2">
    <name type="scientific">Cryobacterium psychrophilum</name>
    <dbReference type="NCBI Taxonomy" id="41988"/>
    <lineage>
        <taxon>Bacteria</taxon>
        <taxon>Bacillati</taxon>
        <taxon>Actinomycetota</taxon>
        <taxon>Actinomycetes</taxon>
        <taxon>Micrococcales</taxon>
        <taxon>Microbacteriaceae</taxon>
        <taxon>Cryobacterium</taxon>
    </lineage>
</organism>
<accession>A0A4Y8KK93</accession>